<comment type="caution">
    <text evidence="1">The sequence shown here is derived from an EMBL/GenBank/DDBJ whole genome shotgun (WGS) entry which is preliminary data.</text>
</comment>
<evidence type="ECO:0000313" key="1">
    <source>
        <dbReference type="EMBL" id="KAF6048924.1"/>
    </source>
</evidence>
<dbReference type="Proteomes" id="UP000590412">
    <property type="component" value="Unassembled WGS sequence"/>
</dbReference>
<gene>
    <name evidence="1" type="ORF">FOB60_004307</name>
</gene>
<proteinExistence type="predicted"/>
<dbReference type="EMBL" id="JABWAB010000006">
    <property type="protein sequence ID" value="KAF6048924.1"/>
    <property type="molecule type" value="Genomic_DNA"/>
</dbReference>
<evidence type="ECO:0000313" key="2">
    <source>
        <dbReference type="Proteomes" id="UP000590412"/>
    </source>
</evidence>
<reference evidence="1" key="1">
    <citation type="submission" date="2020-03" db="EMBL/GenBank/DDBJ databases">
        <title>FDA dAtabase for Regulatory Grade micrObial Sequences (FDA-ARGOS): Supporting development and validation of Infectious Disease Dx tests.</title>
        <authorList>
            <person name="Campos J."/>
            <person name="Goldberg B."/>
            <person name="Tallon L."/>
            <person name="Sadzewicz L."/>
            <person name="Vavikolanu K."/>
            <person name="Mehta A."/>
            <person name="Aluvathingal J."/>
            <person name="Nadendla S."/>
            <person name="Nandy P."/>
            <person name="Geyer C."/>
            <person name="Yan Y."/>
            <person name="Sichtig H."/>
        </authorList>
    </citation>
    <scope>NUCLEOTIDE SEQUENCE [LARGE SCALE GENOMIC DNA]</scope>
    <source>
        <strain evidence="1">FDAARGOS_652</strain>
    </source>
</reference>
<organism evidence="1 2">
    <name type="scientific">Candida parapsilosis</name>
    <name type="common">Yeast</name>
    <dbReference type="NCBI Taxonomy" id="5480"/>
    <lineage>
        <taxon>Eukaryota</taxon>
        <taxon>Fungi</taxon>
        <taxon>Dikarya</taxon>
        <taxon>Ascomycota</taxon>
        <taxon>Saccharomycotina</taxon>
        <taxon>Pichiomycetes</taxon>
        <taxon>Debaryomycetaceae</taxon>
        <taxon>Candida/Lodderomyces clade</taxon>
        <taxon>Candida</taxon>
    </lineage>
</organism>
<sequence length="101" mass="11774">MEKKHTFELQQTWQHLEEVANSKYELSVLKFESSNDQSLLVNQAATFADLLRAENLELTKVIKECNEVKHKSAHDITRLTRLLEIKNQGIERLGRALRDLE</sequence>
<name>A0A8X7NLL5_CANPA</name>
<protein>
    <submittedName>
        <fullName evidence="1">Uncharacterized protein</fullName>
    </submittedName>
</protein>
<dbReference type="AlphaFoldDB" id="A0A8X7NLL5"/>
<accession>A0A8X7NLL5</accession>